<evidence type="ECO:0000256" key="1">
    <source>
        <dbReference type="ARBA" id="ARBA00012344"/>
    </source>
</evidence>
<dbReference type="InterPro" id="IPR013024">
    <property type="entry name" value="GGCT-like"/>
</dbReference>
<protein>
    <recommendedName>
        <fullName evidence="1">glutathione-specific gamma-glutamylcyclotransferase</fullName>
        <ecNumber evidence="1">4.3.2.7</ecNumber>
    </recommendedName>
</protein>
<dbReference type="PANTHER" id="PTHR12192">
    <property type="entry name" value="CATION TRANSPORT PROTEIN CHAC-RELATED"/>
    <property type="match status" value="1"/>
</dbReference>
<dbReference type="GO" id="GO:0061928">
    <property type="term" value="F:glutathione specific gamma-glutamylcyclotransferase activity"/>
    <property type="evidence" value="ECO:0007669"/>
    <property type="project" value="UniProtKB-EC"/>
</dbReference>
<proteinExistence type="predicted"/>
<accession>A0A6J5GA07</accession>
<sequence>MVEFEKRQVATLHGWHRSFCLRMVAGRASLNNPGRMLALQRGSHTQGVVLKLPEATLEEELGLREMVLGSYQPTWAPVTLDDGTETHAIAFVADESREKFEADSCVETVAPLISAASGKFGSNTEYLLKLHEALSECSVEDRYIAELANAVYRLSRVATCDVTGTSE</sequence>
<dbReference type="Pfam" id="PF04752">
    <property type="entry name" value="ChaC"/>
    <property type="match status" value="1"/>
</dbReference>
<evidence type="ECO:0000313" key="3">
    <source>
        <dbReference type="EMBL" id="CAB3794594.1"/>
    </source>
</evidence>
<dbReference type="AlphaFoldDB" id="A0A6J5GA07"/>
<dbReference type="GO" id="GO:0006751">
    <property type="term" value="P:glutathione catabolic process"/>
    <property type="evidence" value="ECO:0007669"/>
    <property type="project" value="InterPro"/>
</dbReference>
<dbReference type="EC" id="4.3.2.7" evidence="1"/>
<name>A0A6J5GA07_9BURK</name>
<dbReference type="GO" id="GO:0005737">
    <property type="term" value="C:cytoplasm"/>
    <property type="evidence" value="ECO:0007669"/>
    <property type="project" value="TreeGrafter"/>
</dbReference>
<gene>
    <name evidence="3" type="primary">chaC_3</name>
    <name evidence="3" type="ORF">LMG27177_03671</name>
</gene>
<keyword evidence="4" id="KW-1185">Reference proteome</keyword>
<keyword evidence="3" id="KW-0808">Transferase</keyword>
<organism evidence="3 4">
    <name type="scientific">Paraburkholderia fynbosensis</name>
    <dbReference type="NCBI Taxonomy" id="1200993"/>
    <lineage>
        <taxon>Bacteria</taxon>
        <taxon>Pseudomonadati</taxon>
        <taxon>Pseudomonadota</taxon>
        <taxon>Betaproteobacteria</taxon>
        <taxon>Burkholderiales</taxon>
        <taxon>Burkholderiaceae</taxon>
        <taxon>Paraburkholderia</taxon>
    </lineage>
</organism>
<dbReference type="PANTHER" id="PTHR12192:SF2">
    <property type="entry name" value="GLUTATHIONE-SPECIFIC GAMMA-GLUTAMYLCYCLOTRANSFERASE 2"/>
    <property type="match status" value="1"/>
</dbReference>
<dbReference type="Proteomes" id="UP000494252">
    <property type="component" value="Unassembled WGS sequence"/>
</dbReference>
<dbReference type="EMBL" id="CADIKI010000010">
    <property type="protein sequence ID" value="CAB3794594.1"/>
    <property type="molecule type" value="Genomic_DNA"/>
</dbReference>
<dbReference type="RefSeq" id="WP_343048290.1">
    <property type="nucleotide sequence ID" value="NZ_CADIKI010000010.1"/>
</dbReference>
<keyword evidence="2 3" id="KW-0456">Lyase</keyword>
<dbReference type="CDD" id="cd06661">
    <property type="entry name" value="GGCT_like"/>
    <property type="match status" value="1"/>
</dbReference>
<reference evidence="3 4" key="1">
    <citation type="submission" date="2020-04" db="EMBL/GenBank/DDBJ databases">
        <authorList>
            <person name="De Canck E."/>
        </authorList>
    </citation>
    <scope>NUCLEOTIDE SEQUENCE [LARGE SCALE GENOMIC DNA]</scope>
    <source>
        <strain evidence="3 4">LMG 27177</strain>
    </source>
</reference>
<evidence type="ECO:0000313" key="4">
    <source>
        <dbReference type="Proteomes" id="UP000494252"/>
    </source>
</evidence>
<evidence type="ECO:0000256" key="2">
    <source>
        <dbReference type="ARBA" id="ARBA00023239"/>
    </source>
</evidence>
<dbReference type="Gene3D" id="3.10.490.10">
    <property type="entry name" value="Gamma-glutamyl cyclotransferase-like"/>
    <property type="match status" value="1"/>
</dbReference>
<dbReference type="InterPro" id="IPR006840">
    <property type="entry name" value="ChaC"/>
</dbReference>
<dbReference type="GO" id="GO:0016740">
    <property type="term" value="F:transferase activity"/>
    <property type="evidence" value="ECO:0007669"/>
    <property type="project" value="UniProtKB-KW"/>
</dbReference>